<keyword evidence="8" id="KW-1015">Disulfide bond</keyword>
<dbReference type="OrthoDB" id="8118055at2759"/>
<evidence type="ECO:0000313" key="12">
    <source>
        <dbReference type="EMBL" id="PNH03809.1"/>
    </source>
</evidence>
<dbReference type="InterPro" id="IPR036026">
    <property type="entry name" value="Seven-hairpin_glycosidases"/>
</dbReference>
<dbReference type="GO" id="GO:0005783">
    <property type="term" value="C:endoplasmic reticulum"/>
    <property type="evidence" value="ECO:0007669"/>
    <property type="project" value="TreeGrafter"/>
</dbReference>
<comment type="pathway">
    <text evidence="2">Protein modification; protein glycosylation.</text>
</comment>
<dbReference type="GO" id="GO:0005768">
    <property type="term" value="C:endosome"/>
    <property type="evidence" value="ECO:0007669"/>
    <property type="project" value="TreeGrafter"/>
</dbReference>
<dbReference type="AlphaFoldDB" id="A0A2J7ZU74"/>
<comment type="catalytic activity">
    <reaction evidence="10">
        <text>N(4)-(alpha-D-Man-(1-&gt;2)-alpha-D-Man-(1-&gt;2)-alpha-D-Man-(1-&gt;3)-[alpha-D-Man-(1-&gt;2)-alpha-D-Man-(1-&gt;3)-[alpha-D-Man-(1-&gt;2)-alpha-D-Man-(1-&gt;6)]-alpha-D-Man-(1-&gt;6)]-beta-D-Man-(1-&gt;4)-beta-D-GlcNAc-(1-&gt;4)-beta-D-GlcNAc)-L-asparaginyl-[protein] (N-glucan mannose isomer 9A1,2,3B1,2,3) + 4 H2O = N(4)-(alpha-D-Man-(1-&gt;3)-[alpha-D-Man-(1-&gt;3)-[alpha-D-Man-(1-&gt;6)]-alpha-D-Man-(1-&gt;6)]-beta-D-Man-(1-&gt;4)-beta-D-GlcNAc-(1-&gt;4)-beta-D-GlcNAc)-L-asparaginyl-[protein] (N-glucan mannose isomer 5A1,2) + 4 beta-D-mannose</text>
        <dbReference type="Rhea" id="RHEA:56008"/>
        <dbReference type="Rhea" id="RHEA-COMP:14356"/>
        <dbReference type="Rhea" id="RHEA-COMP:14367"/>
        <dbReference type="ChEBI" id="CHEBI:15377"/>
        <dbReference type="ChEBI" id="CHEBI:28563"/>
        <dbReference type="ChEBI" id="CHEBI:59087"/>
        <dbReference type="ChEBI" id="CHEBI:139493"/>
        <dbReference type="EC" id="3.2.1.113"/>
    </reaction>
</comment>
<evidence type="ECO:0000256" key="1">
    <source>
        <dbReference type="ARBA" id="ARBA00001913"/>
    </source>
</evidence>
<keyword evidence="6" id="KW-0378">Hydrolase</keyword>
<keyword evidence="13" id="KW-1185">Reference proteome</keyword>
<dbReference type="SUPFAM" id="SSF48225">
    <property type="entry name" value="Seven-hairpin glycosidases"/>
    <property type="match status" value="1"/>
</dbReference>
<feature type="binding site" evidence="11">
    <location>
        <position position="98"/>
    </location>
    <ligand>
        <name>Ca(2+)</name>
        <dbReference type="ChEBI" id="CHEBI:29108"/>
    </ligand>
</feature>
<evidence type="ECO:0000256" key="2">
    <source>
        <dbReference type="ARBA" id="ARBA00004922"/>
    </source>
</evidence>
<accession>A0A2J7ZU74</accession>
<evidence type="ECO:0000256" key="11">
    <source>
        <dbReference type="PIRSR" id="PIRSR601382-2"/>
    </source>
</evidence>
<keyword evidence="5 11" id="KW-0479">Metal-binding</keyword>
<dbReference type="InterPro" id="IPR050749">
    <property type="entry name" value="Glycosyl_Hydrolase_47"/>
</dbReference>
<dbReference type="Proteomes" id="UP000236333">
    <property type="component" value="Unassembled WGS sequence"/>
</dbReference>
<dbReference type="GO" id="GO:0005802">
    <property type="term" value="C:trans-Golgi network"/>
    <property type="evidence" value="ECO:0007669"/>
    <property type="project" value="TreeGrafter"/>
</dbReference>
<comment type="cofactor">
    <cofactor evidence="1 11">
        <name>Ca(2+)</name>
        <dbReference type="ChEBI" id="CHEBI:29108"/>
    </cofactor>
</comment>
<protein>
    <recommendedName>
        <fullName evidence="4">mannosyl-oligosaccharide 1,2-alpha-mannosidase</fullName>
        <ecNumber evidence="4">3.2.1.113</ecNumber>
    </recommendedName>
</protein>
<evidence type="ECO:0000256" key="4">
    <source>
        <dbReference type="ARBA" id="ARBA00012238"/>
    </source>
</evidence>
<dbReference type="GO" id="GO:0016020">
    <property type="term" value="C:membrane"/>
    <property type="evidence" value="ECO:0007669"/>
    <property type="project" value="InterPro"/>
</dbReference>
<dbReference type="GO" id="GO:0005975">
    <property type="term" value="P:carbohydrate metabolic process"/>
    <property type="evidence" value="ECO:0007669"/>
    <property type="project" value="InterPro"/>
</dbReference>
<dbReference type="EC" id="3.2.1.113" evidence="4"/>
<evidence type="ECO:0000256" key="10">
    <source>
        <dbReference type="ARBA" id="ARBA00048605"/>
    </source>
</evidence>
<name>A0A2J7ZU74_9CHLO</name>
<evidence type="ECO:0000256" key="3">
    <source>
        <dbReference type="ARBA" id="ARBA00007658"/>
    </source>
</evidence>
<dbReference type="PANTHER" id="PTHR11742:SF55">
    <property type="entry name" value="ENDOPLASMIC RETICULUM MANNOSYL-OLIGOSACCHARIDE 1,2-ALPHA-MANNOSIDASE"/>
    <property type="match status" value="1"/>
</dbReference>
<dbReference type="EMBL" id="PGGS01000459">
    <property type="protein sequence ID" value="PNH03809.1"/>
    <property type="molecule type" value="Genomic_DNA"/>
</dbReference>
<evidence type="ECO:0000256" key="7">
    <source>
        <dbReference type="ARBA" id="ARBA00022837"/>
    </source>
</evidence>
<dbReference type="Pfam" id="PF01532">
    <property type="entry name" value="Glyco_hydro_47"/>
    <property type="match status" value="1"/>
</dbReference>
<sequence length="139" mass="16203">MDKHCEAPLHAQDSRLHDTRERGDPIYREWGWSMFRAYERWCRVATGGYQVLNNVESVPPGTGNKMESFWMAETLKYFYLLFSDDPKEVPLDEFVFNTEAHPLAIEGSPTDTRLREALARVHARFRPTLPLSLGLMQRM</sequence>
<proteinExistence type="inferred from homology"/>
<evidence type="ECO:0000256" key="9">
    <source>
        <dbReference type="ARBA" id="ARBA00047669"/>
    </source>
</evidence>
<dbReference type="Gene3D" id="1.50.10.10">
    <property type="match status" value="1"/>
</dbReference>
<dbReference type="InterPro" id="IPR012341">
    <property type="entry name" value="6hp_glycosidase-like_sf"/>
</dbReference>
<evidence type="ECO:0000313" key="13">
    <source>
        <dbReference type="Proteomes" id="UP000236333"/>
    </source>
</evidence>
<comment type="caution">
    <text evidence="12">The sequence shown here is derived from an EMBL/GenBank/DDBJ whole genome shotgun (WGS) entry which is preliminary data.</text>
</comment>
<dbReference type="GO" id="GO:0005509">
    <property type="term" value="F:calcium ion binding"/>
    <property type="evidence" value="ECO:0007669"/>
    <property type="project" value="InterPro"/>
</dbReference>
<comment type="similarity">
    <text evidence="3">Belongs to the glycosyl hydrolase 47 family.</text>
</comment>
<evidence type="ECO:0000256" key="6">
    <source>
        <dbReference type="ARBA" id="ARBA00022801"/>
    </source>
</evidence>
<organism evidence="12 13">
    <name type="scientific">Tetrabaena socialis</name>
    <dbReference type="NCBI Taxonomy" id="47790"/>
    <lineage>
        <taxon>Eukaryota</taxon>
        <taxon>Viridiplantae</taxon>
        <taxon>Chlorophyta</taxon>
        <taxon>core chlorophytes</taxon>
        <taxon>Chlorophyceae</taxon>
        <taxon>CS clade</taxon>
        <taxon>Chlamydomonadales</taxon>
        <taxon>Tetrabaenaceae</taxon>
        <taxon>Tetrabaena</taxon>
    </lineage>
</organism>
<evidence type="ECO:0000256" key="5">
    <source>
        <dbReference type="ARBA" id="ARBA00022723"/>
    </source>
</evidence>
<reference evidence="12 13" key="1">
    <citation type="journal article" date="2017" name="Mol. Biol. Evol.">
        <title>The 4-celled Tetrabaena socialis nuclear genome reveals the essential components for genetic control of cell number at the origin of multicellularity in the volvocine lineage.</title>
        <authorList>
            <person name="Featherston J."/>
            <person name="Arakaki Y."/>
            <person name="Hanschen E.R."/>
            <person name="Ferris P.J."/>
            <person name="Michod R.E."/>
            <person name="Olson B.J.S.C."/>
            <person name="Nozaki H."/>
            <person name="Durand P.M."/>
        </authorList>
    </citation>
    <scope>NUCLEOTIDE SEQUENCE [LARGE SCALE GENOMIC DNA]</scope>
    <source>
        <strain evidence="12 13">NIES-571</strain>
    </source>
</reference>
<dbReference type="InterPro" id="IPR001382">
    <property type="entry name" value="Glyco_hydro_47"/>
</dbReference>
<comment type="catalytic activity">
    <reaction evidence="9">
        <text>N(4)-(alpha-D-Man-(1-&gt;2)-alpha-D-Man-(1-&gt;2)-alpha-D-Man-(1-&gt;3)-[alpha-D-Man-(1-&gt;3)-[alpha-D-Man-(1-&gt;2)-alpha-D-Man-(1-&gt;6)]-alpha-D-Man-(1-&gt;6)]-beta-D-Man-(1-&gt;4)-beta-D-GlcNAc-(1-&gt;4)-beta-D-GlcNAc)-L-asparaginyl-[protein] (N-glucan mannose isomer 8A1,2,3B1,3) + 3 H2O = N(4)-(alpha-D-Man-(1-&gt;3)-[alpha-D-Man-(1-&gt;3)-[alpha-D-Man-(1-&gt;6)]-alpha-D-Man-(1-&gt;6)]-beta-D-Man-(1-&gt;4)-beta-D-GlcNAc-(1-&gt;4)-beta-D-GlcNAc)-L-asparaginyl-[protein] (N-glucan mannose isomer 5A1,2) + 3 beta-D-mannose</text>
        <dbReference type="Rhea" id="RHEA:56028"/>
        <dbReference type="Rhea" id="RHEA-COMP:14358"/>
        <dbReference type="Rhea" id="RHEA-COMP:14367"/>
        <dbReference type="ChEBI" id="CHEBI:15377"/>
        <dbReference type="ChEBI" id="CHEBI:28563"/>
        <dbReference type="ChEBI" id="CHEBI:59087"/>
        <dbReference type="ChEBI" id="CHEBI:60628"/>
        <dbReference type="EC" id="3.2.1.113"/>
    </reaction>
</comment>
<dbReference type="PANTHER" id="PTHR11742">
    <property type="entry name" value="MANNOSYL-OLIGOSACCHARIDE ALPHA-1,2-MANNOSIDASE-RELATED"/>
    <property type="match status" value="1"/>
</dbReference>
<keyword evidence="7 11" id="KW-0106">Calcium</keyword>
<dbReference type="GO" id="GO:0004571">
    <property type="term" value="F:mannosyl-oligosaccharide 1,2-alpha-mannosidase activity"/>
    <property type="evidence" value="ECO:0007669"/>
    <property type="project" value="UniProtKB-EC"/>
</dbReference>
<evidence type="ECO:0000256" key="8">
    <source>
        <dbReference type="ARBA" id="ARBA00023157"/>
    </source>
</evidence>
<gene>
    <name evidence="12" type="ORF">TSOC_010100</name>
</gene>